<dbReference type="Proteomes" id="UP000715965">
    <property type="component" value="Unassembled WGS sequence"/>
</dbReference>
<keyword evidence="5 6" id="KW-0472">Membrane</keyword>
<feature type="transmembrane region" description="Helical" evidence="6">
    <location>
        <begin position="315"/>
        <end position="331"/>
    </location>
</feature>
<evidence type="ECO:0000256" key="1">
    <source>
        <dbReference type="ARBA" id="ARBA00004651"/>
    </source>
</evidence>
<evidence type="ECO:0000313" key="8">
    <source>
        <dbReference type="EMBL" id="MBE7939180.1"/>
    </source>
</evidence>
<dbReference type="Pfam" id="PF07690">
    <property type="entry name" value="MFS_1"/>
    <property type="match status" value="1"/>
</dbReference>
<dbReference type="RefSeq" id="WP_193778733.1">
    <property type="nucleotide sequence ID" value="NZ_JADDOJ010000003.1"/>
</dbReference>
<dbReference type="PROSITE" id="PS50850">
    <property type="entry name" value="MFS"/>
    <property type="match status" value="1"/>
</dbReference>
<feature type="transmembrane region" description="Helical" evidence="6">
    <location>
        <begin position="57"/>
        <end position="76"/>
    </location>
</feature>
<dbReference type="EMBL" id="JADDOJ010000003">
    <property type="protein sequence ID" value="MBE7939180.1"/>
    <property type="molecule type" value="Genomic_DNA"/>
</dbReference>
<evidence type="ECO:0000256" key="4">
    <source>
        <dbReference type="ARBA" id="ARBA00022989"/>
    </source>
</evidence>
<keyword evidence="9" id="KW-1185">Reference proteome</keyword>
<name>A0ABR9SA09_9BURK</name>
<dbReference type="Gene3D" id="1.20.1250.20">
    <property type="entry name" value="MFS general substrate transporter like domains"/>
    <property type="match status" value="1"/>
</dbReference>
<reference evidence="8 9" key="1">
    <citation type="submission" date="2020-10" db="EMBL/GenBank/DDBJ databases">
        <title>Draft genome of Ramlibacter aquaticus LMG 30558.</title>
        <authorList>
            <person name="Props R."/>
        </authorList>
    </citation>
    <scope>NUCLEOTIDE SEQUENCE [LARGE SCALE GENOMIC DNA]</scope>
    <source>
        <strain evidence="8 9">LMG 30558</strain>
    </source>
</reference>
<dbReference type="InterPro" id="IPR011701">
    <property type="entry name" value="MFS"/>
</dbReference>
<sequence length="406" mass="41755">MNSSPPAPQGGANAPAGAIHRTIALLSAAAFLSGVALRICDGLLPRLAADFQLSAGSAGRVVIMFSIAYSLMQLLFGPLGDRLGKARMVSFAVTGCAVLAACAGLAPGFDALLAARVGWGMAAAGVIPLAMAWIGDAVPFEERQPTLARLLLGTLSGMMAGQLAGGLFGDSALGWRGAFLSLAACYAVVGALLLSQRRAMAAASPPPGAGHVPIQRQWRAVLASAWSRTVLLAVLAEGVFLLGAMPYLPTFLHQRFGLSLSAASGMVALYALGGLVYALSARRLVAALGQRRMVAIGGCVMGLGFLAWWLSPWAWAAAPVALAVGFGTYLYHNTLQTLATQMTPEARGTAVALFAFAFFFGQALGSSAFGWAFDHFAAAGLLLPPALGLPLAGWAFAGALARRERA</sequence>
<comment type="subcellular location">
    <subcellularLocation>
        <location evidence="1">Cell membrane</location>
        <topology evidence="1">Multi-pass membrane protein</topology>
    </subcellularLocation>
</comment>
<evidence type="ECO:0000259" key="7">
    <source>
        <dbReference type="PROSITE" id="PS50850"/>
    </source>
</evidence>
<evidence type="ECO:0000256" key="5">
    <source>
        <dbReference type="ARBA" id="ARBA00023136"/>
    </source>
</evidence>
<feature type="transmembrane region" description="Helical" evidence="6">
    <location>
        <begin position="292"/>
        <end position="309"/>
    </location>
</feature>
<feature type="transmembrane region" description="Helical" evidence="6">
    <location>
        <begin position="225"/>
        <end position="248"/>
    </location>
</feature>
<dbReference type="CDD" id="cd17324">
    <property type="entry name" value="MFS_NepI_like"/>
    <property type="match status" value="1"/>
</dbReference>
<feature type="domain" description="Major facilitator superfamily (MFS) profile" evidence="7">
    <location>
        <begin position="22"/>
        <end position="406"/>
    </location>
</feature>
<feature type="transmembrane region" description="Helical" evidence="6">
    <location>
        <begin position="351"/>
        <end position="373"/>
    </location>
</feature>
<evidence type="ECO:0000313" key="9">
    <source>
        <dbReference type="Proteomes" id="UP000715965"/>
    </source>
</evidence>
<dbReference type="InterPro" id="IPR020846">
    <property type="entry name" value="MFS_dom"/>
</dbReference>
<feature type="transmembrane region" description="Helical" evidence="6">
    <location>
        <begin position="147"/>
        <end position="168"/>
    </location>
</feature>
<keyword evidence="4 6" id="KW-1133">Transmembrane helix</keyword>
<feature type="transmembrane region" description="Helical" evidence="6">
    <location>
        <begin position="174"/>
        <end position="194"/>
    </location>
</feature>
<accession>A0ABR9SA09</accession>
<evidence type="ECO:0000256" key="3">
    <source>
        <dbReference type="ARBA" id="ARBA00022692"/>
    </source>
</evidence>
<evidence type="ECO:0000256" key="6">
    <source>
        <dbReference type="SAM" id="Phobius"/>
    </source>
</evidence>
<evidence type="ECO:0000256" key="2">
    <source>
        <dbReference type="ARBA" id="ARBA00022475"/>
    </source>
</evidence>
<feature type="transmembrane region" description="Helical" evidence="6">
    <location>
        <begin position="113"/>
        <end position="135"/>
    </location>
</feature>
<keyword evidence="3 6" id="KW-0812">Transmembrane</keyword>
<dbReference type="InterPro" id="IPR050189">
    <property type="entry name" value="MFS_Efflux_Transporters"/>
</dbReference>
<feature type="transmembrane region" description="Helical" evidence="6">
    <location>
        <begin position="379"/>
        <end position="401"/>
    </location>
</feature>
<dbReference type="PANTHER" id="PTHR43124:SF3">
    <property type="entry name" value="CHLORAMPHENICOL EFFLUX PUMP RV0191"/>
    <property type="match status" value="1"/>
</dbReference>
<organism evidence="8 9">
    <name type="scientific">Ramlibacter aquaticus</name>
    <dbReference type="NCBI Taxonomy" id="2780094"/>
    <lineage>
        <taxon>Bacteria</taxon>
        <taxon>Pseudomonadati</taxon>
        <taxon>Pseudomonadota</taxon>
        <taxon>Betaproteobacteria</taxon>
        <taxon>Burkholderiales</taxon>
        <taxon>Comamonadaceae</taxon>
        <taxon>Ramlibacter</taxon>
    </lineage>
</organism>
<dbReference type="InterPro" id="IPR036259">
    <property type="entry name" value="MFS_trans_sf"/>
</dbReference>
<gene>
    <name evidence="8" type="ORF">IM725_01175</name>
</gene>
<feature type="transmembrane region" description="Helical" evidence="6">
    <location>
        <begin position="260"/>
        <end position="280"/>
    </location>
</feature>
<feature type="transmembrane region" description="Helical" evidence="6">
    <location>
        <begin position="88"/>
        <end position="107"/>
    </location>
</feature>
<keyword evidence="2" id="KW-1003">Cell membrane</keyword>
<proteinExistence type="predicted"/>
<dbReference type="SUPFAM" id="SSF103473">
    <property type="entry name" value="MFS general substrate transporter"/>
    <property type="match status" value="1"/>
</dbReference>
<comment type="caution">
    <text evidence="8">The sequence shown here is derived from an EMBL/GenBank/DDBJ whole genome shotgun (WGS) entry which is preliminary data.</text>
</comment>
<dbReference type="PANTHER" id="PTHR43124">
    <property type="entry name" value="PURINE EFFLUX PUMP PBUE"/>
    <property type="match status" value="1"/>
</dbReference>
<protein>
    <submittedName>
        <fullName evidence="8">MFS transporter</fullName>
    </submittedName>
</protein>